<organism evidence="10 11">
    <name type="scientific">Lacticaseibacillus suilingensis</name>
    <dbReference type="NCBI Taxonomy" id="2799577"/>
    <lineage>
        <taxon>Bacteria</taxon>
        <taxon>Bacillati</taxon>
        <taxon>Bacillota</taxon>
        <taxon>Bacilli</taxon>
        <taxon>Lactobacillales</taxon>
        <taxon>Lactobacillaceae</taxon>
        <taxon>Lacticaseibacillus</taxon>
    </lineage>
</organism>
<dbReference type="Gene3D" id="3.40.50.10960">
    <property type="match status" value="1"/>
</dbReference>
<dbReference type="Pfam" id="PF08478">
    <property type="entry name" value="POTRA_1"/>
    <property type="match status" value="1"/>
</dbReference>
<proteinExistence type="inferred from homology"/>
<name>A0ABW4BFX9_9LACO</name>
<comment type="subcellular location">
    <subcellularLocation>
        <location evidence="8">Cell membrane</location>
        <topology evidence="8">Single-pass type II membrane protein</topology>
    </subcellularLocation>
    <subcellularLocation>
        <location evidence="1">Membrane</location>
    </subcellularLocation>
    <text evidence="8">Localizes to the division septum.</text>
</comment>
<keyword evidence="6 8" id="KW-0472">Membrane</keyword>
<evidence type="ECO:0000259" key="9">
    <source>
        <dbReference type="PROSITE" id="PS51779"/>
    </source>
</evidence>
<keyword evidence="3 8" id="KW-0132">Cell division</keyword>
<evidence type="ECO:0000256" key="1">
    <source>
        <dbReference type="ARBA" id="ARBA00004370"/>
    </source>
</evidence>
<dbReference type="InterPro" id="IPR005548">
    <property type="entry name" value="Cell_div_FtsQ/DivIB_C"/>
</dbReference>
<sequence length="277" mass="30613">MAWFHSSRKKADPLTPWEAYQAKQAKKRRHPKQRNLPLPTLTSFRRHQRTRNIILITAPLVLLLVGFGYLMSPVAKVQQVSVNGTDNVPIQQVIDASTLSNRVLIPSVLLHPQRYITRIKQALPQIASAQVKVQAVDQVTITVKEHEPIGYRLANKRYQMILANGTLIKTKTKTPLANYPVFSGFTVKEAAALAKAVAQFPPAVRRATSEVDASRGDGNPYQITLTMTDGNTVVADSRTVAKKIAYYPSIVAQVTTKGTVDLEVGAFFTPYPAKTAK</sequence>
<dbReference type="Pfam" id="PF03799">
    <property type="entry name" value="FtsQ_DivIB_C"/>
    <property type="match status" value="1"/>
</dbReference>
<dbReference type="Proteomes" id="UP001597199">
    <property type="component" value="Unassembled WGS sequence"/>
</dbReference>
<dbReference type="EMBL" id="JBHTOA010000032">
    <property type="protein sequence ID" value="MFD1399411.1"/>
    <property type="molecule type" value="Genomic_DNA"/>
</dbReference>
<evidence type="ECO:0000256" key="7">
    <source>
        <dbReference type="ARBA" id="ARBA00023306"/>
    </source>
</evidence>
<evidence type="ECO:0000256" key="2">
    <source>
        <dbReference type="ARBA" id="ARBA00022475"/>
    </source>
</evidence>
<evidence type="ECO:0000256" key="4">
    <source>
        <dbReference type="ARBA" id="ARBA00022692"/>
    </source>
</evidence>
<comment type="similarity">
    <text evidence="8">Belongs to the FtsQ/DivIB family. DivIB subfamily.</text>
</comment>
<protein>
    <recommendedName>
        <fullName evidence="8">Cell division protein DivIB</fullName>
    </recommendedName>
</protein>
<dbReference type="GO" id="GO:0051301">
    <property type="term" value="P:cell division"/>
    <property type="evidence" value="ECO:0007669"/>
    <property type="project" value="UniProtKB-KW"/>
</dbReference>
<dbReference type="RefSeq" id="WP_204119208.1">
    <property type="nucleotide sequence ID" value="NZ_BOLV01000012.1"/>
</dbReference>
<gene>
    <name evidence="8" type="primary">divIB</name>
    <name evidence="10" type="ORF">ACFQ41_08815</name>
</gene>
<comment type="caution">
    <text evidence="10">The sequence shown here is derived from an EMBL/GenBank/DDBJ whole genome shotgun (WGS) entry which is preliminary data.</text>
</comment>
<accession>A0ABW4BFX9</accession>
<dbReference type="InterPro" id="IPR034746">
    <property type="entry name" value="POTRA"/>
</dbReference>
<evidence type="ECO:0000256" key="8">
    <source>
        <dbReference type="HAMAP-Rule" id="MF_00912"/>
    </source>
</evidence>
<comment type="function">
    <text evidence="8">Cell division protein that may be involved in stabilizing or promoting the assembly of the division complex.</text>
</comment>
<keyword evidence="5 8" id="KW-1133">Transmembrane helix</keyword>
<dbReference type="InterPro" id="IPR026580">
    <property type="entry name" value="DivIB"/>
</dbReference>
<evidence type="ECO:0000256" key="6">
    <source>
        <dbReference type="ARBA" id="ARBA00023136"/>
    </source>
</evidence>
<dbReference type="HAMAP" id="MF_00912">
    <property type="entry name" value="DivIB"/>
    <property type="match status" value="1"/>
</dbReference>
<dbReference type="PROSITE" id="PS51779">
    <property type="entry name" value="POTRA"/>
    <property type="match status" value="1"/>
</dbReference>
<keyword evidence="4 8" id="KW-0812">Transmembrane</keyword>
<evidence type="ECO:0000313" key="10">
    <source>
        <dbReference type="EMBL" id="MFD1399411.1"/>
    </source>
</evidence>
<dbReference type="InterPro" id="IPR013685">
    <property type="entry name" value="POTRA_FtsQ_type"/>
</dbReference>
<reference evidence="11" key="1">
    <citation type="journal article" date="2019" name="Int. J. Syst. Evol. Microbiol.">
        <title>The Global Catalogue of Microorganisms (GCM) 10K type strain sequencing project: providing services to taxonomists for standard genome sequencing and annotation.</title>
        <authorList>
            <consortium name="The Broad Institute Genomics Platform"/>
            <consortium name="The Broad Institute Genome Sequencing Center for Infectious Disease"/>
            <person name="Wu L."/>
            <person name="Ma J."/>
        </authorList>
    </citation>
    <scope>NUCLEOTIDE SEQUENCE [LARGE SCALE GENOMIC DNA]</scope>
    <source>
        <strain evidence="11">CCM 9110</strain>
    </source>
</reference>
<feature type="transmembrane region" description="Helical" evidence="8">
    <location>
        <begin position="53"/>
        <end position="71"/>
    </location>
</feature>
<dbReference type="InterPro" id="IPR050487">
    <property type="entry name" value="FtsQ_DivIB"/>
</dbReference>
<dbReference type="PANTHER" id="PTHR37820:SF1">
    <property type="entry name" value="CELL DIVISION PROTEIN FTSQ"/>
    <property type="match status" value="1"/>
</dbReference>
<evidence type="ECO:0000313" key="11">
    <source>
        <dbReference type="Proteomes" id="UP001597199"/>
    </source>
</evidence>
<feature type="domain" description="POTRA" evidence="9">
    <location>
        <begin position="75"/>
        <end position="146"/>
    </location>
</feature>
<dbReference type="PANTHER" id="PTHR37820">
    <property type="entry name" value="CELL DIVISION PROTEIN DIVIB"/>
    <property type="match status" value="1"/>
</dbReference>
<keyword evidence="11" id="KW-1185">Reference proteome</keyword>
<keyword evidence="2 8" id="KW-1003">Cell membrane</keyword>
<evidence type="ECO:0000256" key="5">
    <source>
        <dbReference type="ARBA" id="ARBA00022989"/>
    </source>
</evidence>
<keyword evidence="7 8" id="KW-0131">Cell cycle</keyword>
<evidence type="ECO:0000256" key="3">
    <source>
        <dbReference type="ARBA" id="ARBA00022618"/>
    </source>
</evidence>